<keyword evidence="4" id="KW-0472">Membrane</keyword>
<keyword evidence="7" id="KW-0325">Glycoprotein</keyword>
<dbReference type="GO" id="GO:0005886">
    <property type="term" value="C:plasma membrane"/>
    <property type="evidence" value="ECO:0007669"/>
    <property type="project" value="UniProtKB-SubCell"/>
</dbReference>
<dbReference type="FunCoup" id="A0A7N2MQM0">
    <property type="interactions" value="20"/>
</dbReference>
<name>A0A7N2MQM0_QUELO</name>
<feature type="domain" description="Bifunctional inhibitor/plant lipid transfer protein/seed storage helical" evidence="10">
    <location>
        <begin position="39"/>
        <end position="114"/>
    </location>
</feature>
<comment type="subcellular location">
    <subcellularLocation>
        <location evidence="1">Cell membrane</location>
        <topology evidence="1">Lipid-anchor</topology>
        <topology evidence="1">GPI-anchor</topology>
    </subcellularLocation>
</comment>
<dbReference type="AlphaFoldDB" id="A0A7N2MQM0"/>
<dbReference type="InterPro" id="IPR036312">
    <property type="entry name" value="Bifun_inhib/LTP/seed_sf"/>
</dbReference>
<dbReference type="EMBL" id="LRBV02000010">
    <property type="status" value="NOT_ANNOTATED_CDS"/>
    <property type="molecule type" value="Genomic_DNA"/>
</dbReference>
<feature type="chain" id="PRO_5029787012" description="Bifunctional inhibitor/plant lipid transfer protein/seed storage helical domain-containing protein" evidence="9">
    <location>
        <begin position="27"/>
        <end position="148"/>
    </location>
</feature>
<dbReference type="Pfam" id="PF14368">
    <property type="entry name" value="LTP_2"/>
    <property type="match status" value="1"/>
</dbReference>
<keyword evidence="8" id="KW-0449">Lipoprotein</keyword>
<organism evidence="11 12">
    <name type="scientific">Quercus lobata</name>
    <name type="common">Valley oak</name>
    <dbReference type="NCBI Taxonomy" id="97700"/>
    <lineage>
        <taxon>Eukaryota</taxon>
        <taxon>Viridiplantae</taxon>
        <taxon>Streptophyta</taxon>
        <taxon>Embryophyta</taxon>
        <taxon>Tracheophyta</taxon>
        <taxon>Spermatophyta</taxon>
        <taxon>Magnoliopsida</taxon>
        <taxon>eudicotyledons</taxon>
        <taxon>Gunneridae</taxon>
        <taxon>Pentapetalae</taxon>
        <taxon>rosids</taxon>
        <taxon>fabids</taxon>
        <taxon>Fagales</taxon>
        <taxon>Fagaceae</taxon>
        <taxon>Quercus</taxon>
    </lineage>
</organism>
<evidence type="ECO:0000256" key="6">
    <source>
        <dbReference type="ARBA" id="ARBA00023157"/>
    </source>
</evidence>
<dbReference type="Proteomes" id="UP000594261">
    <property type="component" value="Chromosome 10"/>
</dbReference>
<evidence type="ECO:0000256" key="8">
    <source>
        <dbReference type="ARBA" id="ARBA00023288"/>
    </source>
</evidence>
<dbReference type="CDD" id="cd00010">
    <property type="entry name" value="AAI_LTSS"/>
    <property type="match status" value="1"/>
</dbReference>
<reference evidence="11 12" key="1">
    <citation type="journal article" date="2016" name="G3 (Bethesda)">
        <title>First Draft Assembly and Annotation of the Genome of a California Endemic Oak Quercus lobata Nee (Fagaceae).</title>
        <authorList>
            <person name="Sork V.L."/>
            <person name="Fitz-Gibbon S.T."/>
            <person name="Puiu D."/>
            <person name="Crepeau M."/>
            <person name="Gugger P.F."/>
            <person name="Sherman R."/>
            <person name="Stevens K."/>
            <person name="Langley C.H."/>
            <person name="Pellegrini M."/>
            <person name="Salzberg S.L."/>
        </authorList>
    </citation>
    <scope>NUCLEOTIDE SEQUENCE [LARGE SCALE GENOMIC DNA]</scope>
    <source>
        <strain evidence="11 12">cv. SW786</strain>
    </source>
</reference>
<evidence type="ECO:0000259" key="10">
    <source>
        <dbReference type="Pfam" id="PF14368"/>
    </source>
</evidence>
<keyword evidence="3" id="KW-1003">Cell membrane</keyword>
<dbReference type="EnsemblPlants" id="QL10p030872:mrna">
    <property type="protein sequence ID" value="QL10p030872:mrna"/>
    <property type="gene ID" value="QL10p030872"/>
</dbReference>
<proteinExistence type="inferred from homology"/>
<sequence length="148" mass="16108">MASNKQHIITLLVLFSFIVGFSQITSDVFGPAASGGVESFPCLKNLAPCQPYLKGSYVAPAICCEQLKVTITNDLKCLCDILAHNDLLKTFNITPVELMKLPKECGIDIKQSACKGSFSHNSTPSSSLKSAAYGITLVYLVWQFSLWL</sequence>
<dbReference type="GO" id="GO:0098552">
    <property type="term" value="C:side of membrane"/>
    <property type="evidence" value="ECO:0007669"/>
    <property type="project" value="UniProtKB-KW"/>
</dbReference>
<evidence type="ECO:0000256" key="2">
    <source>
        <dbReference type="ARBA" id="ARBA00009748"/>
    </source>
</evidence>
<evidence type="ECO:0000256" key="1">
    <source>
        <dbReference type="ARBA" id="ARBA00004609"/>
    </source>
</evidence>
<dbReference type="InterPro" id="IPR043325">
    <property type="entry name" value="LTSS"/>
</dbReference>
<evidence type="ECO:0000313" key="12">
    <source>
        <dbReference type="Proteomes" id="UP000594261"/>
    </source>
</evidence>
<keyword evidence="5 9" id="KW-0732">Signal</keyword>
<evidence type="ECO:0000256" key="3">
    <source>
        <dbReference type="ARBA" id="ARBA00022475"/>
    </source>
</evidence>
<protein>
    <recommendedName>
        <fullName evidence="10">Bifunctional inhibitor/plant lipid transfer protein/seed storage helical domain-containing protein</fullName>
    </recommendedName>
</protein>
<dbReference type="SUPFAM" id="SSF47699">
    <property type="entry name" value="Bifunctional inhibitor/lipid-transfer protein/seed storage 2S albumin"/>
    <property type="match status" value="1"/>
</dbReference>
<evidence type="ECO:0000313" key="11">
    <source>
        <dbReference type="EnsemblPlants" id="QL10p030872:mrna"/>
    </source>
</evidence>
<evidence type="ECO:0000256" key="4">
    <source>
        <dbReference type="ARBA" id="ARBA00022622"/>
    </source>
</evidence>
<accession>A0A7N2MQM0</accession>
<keyword evidence="6" id="KW-1015">Disulfide bond</keyword>
<evidence type="ECO:0000256" key="5">
    <source>
        <dbReference type="ARBA" id="ARBA00022729"/>
    </source>
</evidence>
<evidence type="ECO:0000256" key="7">
    <source>
        <dbReference type="ARBA" id="ARBA00023180"/>
    </source>
</evidence>
<keyword evidence="4" id="KW-0336">GPI-anchor</keyword>
<feature type="signal peptide" evidence="9">
    <location>
        <begin position="1"/>
        <end position="26"/>
    </location>
</feature>
<dbReference type="PANTHER" id="PTHR33044">
    <property type="entry name" value="BIFUNCTIONAL INHIBITOR/LIPID-TRANSFER PROTEIN/SEED STORAGE 2S ALBUMIN SUPERFAMILY PROTEIN-RELATED"/>
    <property type="match status" value="1"/>
</dbReference>
<dbReference type="InParanoid" id="A0A7N2MQM0"/>
<evidence type="ECO:0000256" key="9">
    <source>
        <dbReference type="SAM" id="SignalP"/>
    </source>
</evidence>
<comment type="similarity">
    <text evidence="2">Belongs to the plant LTP family.</text>
</comment>
<reference evidence="11" key="2">
    <citation type="submission" date="2021-01" db="UniProtKB">
        <authorList>
            <consortium name="EnsemblPlants"/>
        </authorList>
    </citation>
    <scope>IDENTIFICATION</scope>
</reference>
<keyword evidence="12" id="KW-1185">Reference proteome</keyword>
<dbReference type="Gramene" id="QL10p030872:mrna">
    <property type="protein sequence ID" value="QL10p030872:mrna"/>
    <property type="gene ID" value="QL10p030872"/>
</dbReference>
<dbReference type="Gene3D" id="1.10.110.10">
    <property type="entry name" value="Plant lipid-transfer and hydrophobic proteins"/>
    <property type="match status" value="1"/>
</dbReference>
<dbReference type="InterPro" id="IPR016140">
    <property type="entry name" value="Bifunc_inhib/LTP/seed_store"/>
</dbReference>